<gene>
    <name evidence="2" type="ORF">DI565_00715</name>
</gene>
<dbReference type="AlphaFoldDB" id="A0A2W5KS65"/>
<feature type="compositionally biased region" description="Acidic residues" evidence="1">
    <location>
        <begin position="484"/>
        <end position="502"/>
    </location>
</feature>
<proteinExistence type="predicted"/>
<organism evidence="2 3">
    <name type="scientific">Ancylobacter novellus</name>
    <name type="common">Thiobacillus novellus</name>
    <dbReference type="NCBI Taxonomy" id="921"/>
    <lineage>
        <taxon>Bacteria</taxon>
        <taxon>Pseudomonadati</taxon>
        <taxon>Pseudomonadota</taxon>
        <taxon>Alphaproteobacteria</taxon>
        <taxon>Hyphomicrobiales</taxon>
        <taxon>Xanthobacteraceae</taxon>
        <taxon>Ancylobacter</taxon>
    </lineage>
</organism>
<sequence length="994" mass="106879">MSPQALVLLVAAAGVPGLATATGLTALGSALAGAISLGITFGLGAIFRKDPPKPKAQKAVVRQDVPVRSKHYGRLRVGSKWLTLETIKGDLYHIPYFGQGPWDGVEQHYADDRYVELNPDGTAAGGALNNPYVDLDGDNHLTLKIKLGTEDQTAFPEMIALAPTIYTSAHRCRGMVVGFFRQGMTSDKSFGKVWPNRYGQITLVARACPVFDPRVGSYRWSDPDDATKNPGRNLPLILREYLTDPDGAQIDAAYVEDDPAEYGNFCFAADYADEIIATKGGGSTQRYYGQFSYDFDMEPGDNVKRLLQAFAGRLFLKPNGKIGVWPGKWIEPEIHITEEHLTFYDLDDRSGPLRDANEVVVKYTKPASRYGEATSDPWRDEDDISDMGLIKNVPIDAYEIQNHNHARRIAKITARRGAPRWQGQIRTTLFGMQCWDQWTVRLTIEELDIVAESFEITAISLDDEQMEVTMTIASLDAEAFAFDPETEEGTEPVDPQDLDPQDTPEPVNFEAHCEQRKLSTGASVAVLVASWEEDPNYEGKARRLEPQCEYSLADADRWYPMAIAYDHLNAESGPVAERDEAGNLLRYDVQMRWTLPSGTPGNWAVEENIPAISDASPPSPPEDVFAEISGAQVRYGATTGDSANTASIEFRDGASFAGATPLLKRNAGPNQPISKRAALAMGLHRIWAETANGSGVASGAPISASIEVLGGDYDFAADVSSGPALTISGGANGRVQDIAGAWSAGRRSDKGRLIEPASTNVVRNSVAAGAASGSPGTPPTNWSTTNFGGLTRTITVGSGYVDIRWVGTASNTVNRLFFDAGGIAAAAVGEAWSASLDVALIAGSLGPVGSVRLLVAQYSGGGSVLSVLQGPELKASLDATLRRWSAPVTLDQATVASVAPAFLFNMPGNPAVDFTLRFRQPQLEKAAVASSIIETAGAAVTRTADDVSLTLPAGVSTMIFTFDDASEQSVAVSAGAYAVPTTLNRKQIRRMRFY</sequence>
<evidence type="ECO:0000256" key="1">
    <source>
        <dbReference type="SAM" id="MobiDB-lite"/>
    </source>
</evidence>
<dbReference type="Proteomes" id="UP000249577">
    <property type="component" value="Unassembled WGS sequence"/>
</dbReference>
<protein>
    <recommendedName>
        <fullName evidence="4">Tip attachment protein J domain-containing protein</fullName>
    </recommendedName>
</protein>
<comment type="caution">
    <text evidence="2">The sequence shown here is derived from an EMBL/GenBank/DDBJ whole genome shotgun (WGS) entry which is preliminary data.</text>
</comment>
<dbReference type="EMBL" id="QFPN01000001">
    <property type="protein sequence ID" value="PZQ18959.1"/>
    <property type="molecule type" value="Genomic_DNA"/>
</dbReference>
<reference evidence="2 3" key="1">
    <citation type="submission" date="2017-08" db="EMBL/GenBank/DDBJ databases">
        <title>Infants hospitalized years apart are colonized by the same room-sourced microbial strains.</title>
        <authorList>
            <person name="Brooks B."/>
            <person name="Olm M.R."/>
            <person name="Firek B.A."/>
            <person name="Baker R."/>
            <person name="Thomas B.C."/>
            <person name="Morowitz M.J."/>
            <person name="Banfield J.F."/>
        </authorList>
    </citation>
    <scope>NUCLEOTIDE SEQUENCE [LARGE SCALE GENOMIC DNA]</scope>
    <source>
        <strain evidence="2">S2_005_003_R2_43</strain>
    </source>
</reference>
<feature type="region of interest" description="Disordered" evidence="1">
    <location>
        <begin position="484"/>
        <end position="503"/>
    </location>
</feature>
<evidence type="ECO:0000313" key="3">
    <source>
        <dbReference type="Proteomes" id="UP000249577"/>
    </source>
</evidence>
<evidence type="ECO:0000313" key="2">
    <source>
        <dbReference type="EMBL" id="PZQ18959.1"/>
    </source>
</evidence>
<name>A0A2W5KS65_ANCNO</name>
<evidence type="ECO:0008006" key="4">
    <source>
        <dbReference type="Google" id="ProtNLM"/>
    </source>
</evidence>
<accession>A0A2W5KS65</accession>